<reference evidence="10 11" key="2">
    <citation type="journal article" date="2010" name="Stand. Genomic Sci.">
        <title>Complete genome sequence of Desulfohalobium retbaense type strain (HR(100)).</title>
        <authorList>
            <person name="Spring S."/>
            <person name="Nolan M."/>
            <person name="Lapidus A."/>
            <person name="Glavina Del Rio T."/>
            <person name="Copeland A."/>
            <person name="Tice H."/>
            <person name="Cheng J.F."/>
            <person name="Lucas S."/>
            <person name="Land M."/>
            <person name="Chen F."/>
            <person name="Bruce D."/>
            <person name="Goodwin L."/>
            <person name="Pitluck S."/>
            <person name="Ivanova N."/>
            <person name="Mavromatis K."/>
            <person name="Mikhailova N."/>
            <person name="Pati A."/>
            <person name="Chen A."/>
            <person name="Palaniappan K."/>
            <person name="Hauser L."/>
            <person name="Chang Y.J."/>
            <person name="Jeffries C.D."/>
            <person name="Munk C."/>
            <person name="Kiss H."/>
            <person name="Chain P."/>
            <person name="Han C."/>
            <person name="Brettin T."/>
            <person name="Detter J.C."/>
            <person name="Schuler E."/>
            <person name="Goker M."/>
            <person name="Rohde M."/>
            <person name="Bristow J."/>
            <person name="Eisen J.A."/>
            <person name="Markowitz V."/>
            <person name="Hugenholtz P."/>
            <person name="Kyrpides N.C."/>
            <person name="Klenk H.P."/>
        </authorList>
    </citation>
    <scope>NUCLEOTIDE SEQUENCE [LARGE SCALE GENOMIC DNA]</scope>
    <source>
        <strain evidence="10 11">DSM 5692</strain>
    </source>
</reference>
<dbReference type="EMBL" id="CP001734">
    <property type="protein sequence ID" value="ACV68488.1"/>
    <property type="molecule type" value="Genomic_DNA"/>
</dbReference>
<keyword evidence="11" id="KW-1185">Reference proteome</keyword>
<proteinExistence type="inferred from homology"/>
<gene>
    <name evidence="10" type="ordered locus">Dret_1200</name>
</gene>
<sequence length="98" mass="10582">MSAQNAIPTNGVALLDFSASWCGPCRALSPVIDELSQAYDGRARVQKIDIDQHKDLALKMGIQSVPTVIVFKDGEEHKRLIGMSSKTDLQKALDGALS</sequence>
<feature type="disulfide bond" description="Redox-active" evidence="8">
    <location>
        <begin position="22"/>
        <end position="25"/>
    </location>
</feature>
<dbReference type="SUPFAM" id="SSF52833">
    <property type="entry name" value="Thioredoxin-like"/>
    <property type="match status" value="1"/>
</dbReference>
<dbReference type="GO" id="GO:0015035">
    <property type="term" value="F:protein-disulfide reductase activity"/>
    <property type="evidence" value="ECO:0007669"/>
    <property type="project" value="UniProtKB-UniRule"/>
</dbReference>
<dbReference type="PROSITE" id="PS00194">
    <property type="entry name" value="THIOREDOXIN_1"/>
    <property type="match status" value="1"/>
</dbReference>
<evidence type="ECO:0000256" key="4">
    <source>
        <dbReference type="ARBA" id="ARBA00023157"/>
    </source>
</evidence>
<dbReference type="PANTHER" id="PTHR45663:SF11">
    <property type="entry name" value="GEO12009P1"/>
    <property type="match status" value="1"/>
</dbReference>
<dbReference type="PIRSF" id="PIRSF000077">
    <property type="entry name" value="Thioredoxin"/>
    <property type="match status" value="1"/>
</dbReference>
<organism evidence="10 11">
    <name type="scientific">Desulfohalobium retbaense (strain ATCC 49708 / DSM 5692 / JCM 16813 / HR100)</name>
    <dbReference type="NCBI Taxonomy" id="485915"/>
    <lineage>
        <taxon>Bacteria</taxon>
        <taxon>Pseudomonadati</taxon>
        <taxon>Thermodesulfobacteriota</taxon>
        <taxon>Desulfovibrionia</taxon>
        <taxon>Desulfovibrionales</taxon>
        <taxon>Desulfohalobiaceae</taxon>
        <taxon>Desulfohalobium</taxon>
    </lineage>
</organism>
<feature type="site" description="Contributes to redox potential value" evidence="7">
    <location>
        <position position="24"/>
    </location>
</feature>
<dbReference type="GO" id="GO:0005737">
    <property type="term" value="C:cytoplasm"/>
    <property type="evidence" value="ECO:0007669"/>
    <property type="project" value="TreeGrafter"/>
</dbReference>
<evidence type="ECO:0000256" key="8">
    <source>
        <dbReference type="PIRSR" id="PIRSR000077-4"/>
    </source>
</evidence>
<evidence type="ECO:0000256" key="6">
    <source>
        <dbReference type="NCBIfam" id="TIGR01068"/>
    </source>
</evidence>
<accession>C8X1R6</accession>
<dbReference type="InterPro" id="IPR036249">
    <property type="entry name" value="Thioredoxin-like_sf"/>
</dbReference>
<dbReference type="NCBIfam" id="TIGR01068">
    <property type="entry name" value="thioredoxin"/>
    <property type="match status" value="1"/>
</dbReference>
<keyword evidence="3" id="KW-0249">Electron transport</keyword>
<dbReference type="Pfam" id="PF00085">
    <property type="entry name" value="Thioredoxin"/>
    <property type="match status" value="1"/>
</dbReference>
<feature type="domain" description="Thioredoxin" evidence="9">
    <location>
        <begin position="1"/>
        <end position="98"/>
    </location>
</feature>
<dbReference type="OrthoDB" id="9790390at2"/>
<dbReference type="InterPro" id="IPR005746">
    <property type="entry name" value="Thioredoxin"/>
</dbReference>
<evidence type="ECO:0000256" key="3">
    <source>
        <dbReference type="ARBA" id="ARBA00022982"/>
    </source>
</evidence>
<dbReference type="PROSITE" id="PS51352">
    <property type="entry name" value="THIOREDOXIN_2"/>
    <property type="match status" value="1"/>
</dbReference>
<evidence type="ECO:0000313" key="11">
    <source>
        <dbReference type="Proteomes" id="UP000001052"/>
    </source>
</evidence>
<name>C8X1R6_DESRD</name>
<evidence type="ECO:0000256" key="1">
    <source>
        <dbReference type="ARBA" id="ARBA00008987"/>
    </source>
</evidence>
<feature type="site" description="Deprotonates C-terminal active site Cys" evidence="7">
    <location>
        <position position="16"/>
    </location>
</feature>
<evidence type="ECO:0000256" key="5">
    <source>
        <dbReference type="ARBA" id="ARBA00023284"/>
    </source>
</evidence>
<protein>
    <recommendedName>
        <fullName evidence="6">Thioredoxin</fullName>
    </recommendedName>
</protein>
<keyword evidence="5 8" id="KW-0676">Redox-active center</keyword>
<dbReference type="eggNOG" id="COG3118">
    <property type="taxonomic scope" value="Bacteria"/>
</dbReference>
<evidence type="ECO:0000256" key="7">
    <source>
        <dbReference type="PIRSR" id="PIRSR000077-1"/>
    </source>
</evidence>
<keyword evidence="4 8" id="KW-1015">Disulfide bond</keyword>
<dbReference type="InterPro" id="IPR013766">
    <property type="entry name" value="Thioredoxin_domain"/>
</dbReference>
<reference evidence="11" key="1">
    <citation type="submission" date="2009-09" db="EMBL/GenBank/DDBJ databases">
        <title>The complete chromosome of Desulfohalobium retbaense DSM 5692.</title>
        <authorList>
            <consortium name="US DOE Joint Genome Institute (JGI-PGF)"/>
            <person name="Lucas S."/>
            <person name="Copeland A."/>
            <person name="Lapidus A."/>
            <person name="Glavina del Rio T."/>
            <person name="Dalin E."/>
            <person name="Tice H."/>
            <person name="Bruce D."/>
            <person name="Goodwin L."/>
            <person name="Pitluck S."/>
            <person name="Kyrpides N."/>
            <person name="Mavromatis K."/>
            <person name="Ivanova N."/>
            <person name="Mikhailova N."/>
            <person name="Munk A.C."/>
            <person name="Brettin T."/>
            <person name="Detter J.C."/>
            <person name="Han C."/>
            <person name="Tapia R."/>
            <person name="Larimer F."/>
            <person name="Land M."/>
            <person name="Hauser L."/>
            <person name="Markowitz V."/>
            <person name="Cheng J.-F."/>
            <person name="Hugenholtz P."/>
            <person name="Woyke T."/>
            <person name="Wu D."/>
            <person name="Spring S."/>
            <person name="Klenk H.-P."/>
            <person name="Eisen J.A."/>
        </authorList>
    </citation>
    <scope>NUCLEOTIDE SEQUENCE [LARGE SCALE GENOMIC DNA]</scope>
    <source>
        <strain evidence="11">DSM 5692</strain>
    </source>
</reference>
<dbReference type="KEGG" id="drt:Dret_1200"/>
<dbReference type="PANTHER" id="PTHR45663">
    <property type="entry name" value="GEO12009P1"/>
    <property type="match status" value="1"/>
</dbReference>
<dbReference type="CDD" id="cd02947">
    <property type="entry name" value="TRX_family"/>
    <property type="match status" value="1"/>
</dbReference>
<feature type="active site" description="Nucleophile" evidence="7">
    <location>
        <position position="22"/>
    </location>
</feature>
<dbReference type="STRING" id="485915.Dret_1200"/>
<dbReference type="InterPro" id="IPR017937">
    <property type="entry name" value="Thioredoxin_CS"/>
</dbReference>
<feature type="site" description="Contributes to redox potential value" evidence="7">
    <location>
        <position position="23"/>
    </location>
</feature>
<dbReference type="AlphaFoldDB" id="C8X1R6"/>
<evidence type="ECO:0000313" key="10">
    <source>
        <dbReference type="EMBL" id="ACV68488.1"/>
    </source>
</evidence>
<keyword evidence="2" id="KW-0813">Transport</keyword>
<dbReference type="PRINTS" id="PR00421">
    <property type="entry name" value="THIOREDOXIN"/>
</dbReference>
<dbReference type="HOGENOM" id="CLU_090389_10_4_7"/>
<evidence type="ECO:0000259" key="9">
    <source>
        <dbReference type="PROSITE" id="PS51352"/>
    </source>
</evidence>
<evidence type="ECO:0000256" key="2">
    <source>
        <dbReference type="ARBA" id="ARBA00022448"/>
    </source>
</evidence>
<feature type="active site" description="Nucleophile" evidence="7">
    <location>
        <position position="25"/>
    </location>
</feature>
<dbReference type="Gene3D" id="3.40.30.10">
    <property type="entry name" value="Glutaredoxin"/>
    <property type="match status" value="1"/>
</dbReference>
<dbReference type="Proteomes" id="UP000001052">
    <property type="component" value="Chromosome"/>
</dbReference>
<comment type="similarity">
    <text evidence="1">Belongs to the thioredoxin family.</text>
</comment>